<reference evidence="1" key="1">
    <citation type="submission" date="2021-01" db="EMBL/GenBank/DDBJ databases">
        <authorList>
            <consortium name="Genoscope - CEA"/>
            <person name="William W."/>
        </authorList>
    </citation>
    <scope>NUCLEOTIDE SEQUENCE</scope>
</reference>
<sequence>MNFLPIGRKYFKYIWREKKEFCNRSEKFKLNQKIIKSVLDFKKYIPNLCYLVDLKEFLDDTREKLKDLKLGGEFTLQDTRVRHWIKIIIRQNMEVVIKVTGMCDAIQIVKCLVFILKE</sequence>
<comment type="caution">
    <text evidence="1">The sequence shown here is derived from an EMBL/GenBank/DDBJ whole genome shotgun (WGS) entry which is preliminary data.</text>
</comment>
<proteinExistence type="predicted"/>
<dbReference type="EMBL" id="CAJJDN010000162">
    <property type="protein sequence ID" value="CAD8125756.1"/>
    <property type="molecule type" value="Genomic_DNA"/>
</dbReference>
<evidence type="ECO:0000313" key="1">
    <source>
        <dbReference type="EMBL" id="CAD8125756.1"/>
    </source>
</evidence>
<accession>A0A8S1RBM9</accession>
<name>A0A8S1RBM9_9CILI</name>
<evidence type="ECO:0000313" key="2">
    <source>
        <dbReference type="Proteomes" id="UP000692954"/>
    </source>
</evidence>
<dbReference type="OrthoDB" id="10427200at2759"/>
<dbReference type="Proteomes" id="UP000692954">
    <property type="component" value="Unassembled WGS sequence"/>
</dbReference>
<keyword evidence="2" id="KW-1185">Reference proteome</keyword>
<gene>
    <name evidence="1" type="ORF">PSON_ATCC_30995.1.T1620018</name>
</gene>
<dbReference type="AlphaFoldDB" id="A0A8S1RBM9"/>
<organism evidence="1 2">
    <name type="scientific">Paramecium sonneborni</name>
    <dbReference type="NCBI Taxonomy" id="65129"/>
    <lineage>
        <taxon>Eukaryota</taxon>
        <taxon>Sar</taxon>
        <taxon>Alveolata</taxon>
        <taxon>Ciliophora</taxon>
        <taxon>Intramacronucleata</taxon>
        <taxon>Oligohymenophorea</taxon>
        <taxon>Peniculida</taxon>
        <taxon>Parameciidae</taxon>
        <taxon>Paramecium</taxon>
    </lineage>
</organism>
<protein>
    <submittedName>
        <fullName evidence="1">Uncharacterized protein</fullName>
    </submittedName>
</protein>